<evidence type="ECO:0000313" key="16">
    <source>
        <dbReference type="Proteomes" id="UP001162483"/>
    </source>
</evidence>
<dbReference type="SUPFAM" id="SSF52540">
    <property type="entry name" value="P-loop containing nucleoside triphosphate hydrolases"/>
    <property type="match status" value="1"/>
</dbReference>
<dbReference type="PANTHER" id="PTHR19306">
    <property type="entry name" value="STRUCTURAL MAINTENANCE OF CHROMOSOMES 5,6 SMC5, SMC6"/>
    <property type="match status" value="1"/>
</dbReference>
<evidence type="ECO:0000256" key="13">
    <source>
        <dbReference type="SAM" id="MobiDB-lite"/>
    </source>
</evidence>
<evidence type="ECO:0000259" key="14">
    <source>
        <dbReference type="Pfam" id="PF13476"/>
    </source>
</evidence>
<keyword evidence="9" id="KW-0175">Coiled coil</keyword>
<dbReference type="PANTHER" id="PTHR19306:SF6">
    <property type="entry name" value="STRUCTURAL MAINTENANCE OF CHROMOSOMES PROTEIN 6"/>
    <property type="match status" value="1"/>
</dbReference>
<evidence type="ECO:0000313" key="15">
    <source>
        <dbReference type="EMBL" id="CAI9596747.1"/>
    </source>
</evidence>
<name>A0ABN9FIL8_9NEOB</name>
<organism evidence="15 16">
    <name type="scientific">Staurois parvus</name>
    <dbReference type="NCBI Taxonomy" id="386267"/>
    <lineage>
        <taxon>Eukaryota</taxon>
        <taxon>Metazoa</taxon>
        <taxon>Chordata</taxon>
        <taxon>Craniata</taxon>
        <taxon>Vertebrata</taxon>
        <taxon>Euteleostomi</taxon>
        <taxon>Amphibia</taxon>
        <taxon>Batrachia</taxon>
        <taxon>Anura</taxon>
        <taxon>Neobatrachia</taxon>
        <taxon>Ranoidea</taxon>
        <taxon>Ranidae</taxon>
        <taxon>Staurois</taxon>
    </lineage>
</organism>
<keyword evidence="11" id="KW-0234">DNA repair</keyword>
<dbReference type="InterPro" id="IPR027417">
    <property type="entry name" value="P-loop_NTPase"/>
</dbReference>
<keyword evidence="6" id="KW-0227">DNA damage</keyword>
<evidence type="ECO:0000256" key="6">
    <source>
        <dbReference type="ARBA" id="ARBA00022763"/>
    </source>
</evidence>
<reference evidence="15" key="1">
    <citation type="submission" date="2023-05" db="EMBL/GenBank/DDBJ databases">
        <authorList>
            <person name="Stuckert A."/>
        </authorList>
    </citation>
    <scope>NUCLEOTIDE SEQUENCE</scope>
</reference>
<evidence type="ECO:0000256" key="2">
    <source>
        <dbReference type="ARBA" id="ARBA00004574"/>
    </source>
</evidence>
<keyword evidence="16" id="KW-1185">Reference proteome</keyword>
<evidence type="ECO:0000256" key="12">
    <source>
        <dbReference type="ARBA" id="ARBA00023242"/>
    </source>
</evidence>
<keyword evidence="10" id="KW-0233">DNA recombination</keyword>
<comment type="similarity">
    <text evidence="3">Belongs to the SMC family. SMC6 subfamily.</text>
</comment>
<dbReference type="Pfam" id="PF13476">
    <property type="entry name" value="AAA_23"/>
    <property type="match status" value="1"/>
</dbReference>
<keyword evidence="7" id="KW-0067">ATP-binding</keyword>
<keyword evidence="4" id="KW-0158">Chromosome</keyword>
<keyword evidence="12" id="KW-0539">Nucleus</keyword>
<evidence type="ECO:0000256" key="5">
    <source>
        <dbReference type="ARBA" id="ARBA00022741"/>
    </source>
</evidence>
<evidence type="ECO:0000256" key="1">
    <source>
        <dbReference type="ARBA" id="ARBA00004123"/>
    </source>
</evidence>
<evidence type="ECO:0000256" key="9">
    <source>
        <dbReference type="ARBA" id="ARBA00023054"/>
    </source>
</evidence>
<dbReference type="InterPro" id="IPR038729">
    <property type="entry name" value="Rad50/SbcC_AAA"/>
</dbReference>
<proteinExistence type="inferred from homology"/>
<comment type="caution">
    <text evidence="15">The sequence shown here is derived from an EMBL/GenBank/DDBJ whole genome shotgun (WGS) entry which is preliminary data.</text>
</comment>
<feature type="non-terminal residue" evidence="15">
    <location>
        <position position="155"/>
    </location>
</feature>
<evidence type="ECO:0000256" key="7">
    <source>
        <dbReference type="ARBA" id="ARBA00022840"/>
    </source>
</evidence>
<evidence type="ECO:0000256" key="11">
    <source>
        <dbReference type="ARBA" id="ARBA00023204"/>
    </source>
</evidence>
<gene>
    <name evidence="15" type="ORF">SPARVUS_LOCUS12114073</name>
</gene>
<protein>
    <recommendedName>
        <fullName evidence="14">Rad50/SbcC-type AAA domain-containing protein</fullName>
    </recommendedName>
</protein>
<dbReference type="Gene3D" id="3.40.50.300">
    <property type="entry name" value="P-loop containing nucleotide triphosphate hydrolases"/>
    <property type="match status" value="1"/>
</dbReference>
<evidence type="ECO:0000256" key="10">
    <source>
        <dbReference type="ARBA" id="ARBA00023172"/>
    </source>
</evidence>
<dbReference type="EMBL" id="CATNWA010016954">
    <property type="protein sequence ID" value="CAI9596747.1"/>
    <property type="molecule type" value="Genomic_DNA"/>
</dbReference>
<accession>A0ABN9FIL8</accession>
<comment type="subcellular location">
    <subcellularLocation>
        <location evidence="2">Chromosome</location>
        <location evidence="2">Telomere</location>
    </subcellularLocation>
    <subcellularLocation>
        <location evidence="1">Nucleus</location>
    </subcellularLocation>
</comment>
<feature type="domain" description="Rad50/SbcC-type AAA" evidence="14">
    <location>
        <begin position="36"/>
        <end position="153"/>
    </location>
</feature>
<feature type="region of interest" description="Disordered" evidence="13">
    <location>
        <begin position="1"/>
        <end position="26"/>
    </location>
</feature>
<keyword evidence="5" id="KW-0547">Nucleotide-binding</keyword>
<keyword evidence="8" id="KW-0779">Telomere</keyword>
<dbReference type="Proteomes" id="UP001162483">
    <property type="component" value="Unassembled WGS sequence"/>
</dbReference>
<evidence type="ECO:0000256" key="4">
    <source>
        <dbReference type="ARBA" id="ARBA00022454"/>
    </source>
</evidence>
<evidence type="ECO:0000256" key="3">
    <source>
        <dbReference type="ARBA" id="ARBA00006793"/>
    </source>
</evidence>
<sequence>MGTSGHGKRARPDDDQDSSSGEGSQSVTADVGIIESISLKNFMCHAMLGPFRFGPNVNFVVGNNGSGKSAVLTALIVGLGGKAATTNRGSSIKGFVKDGQTSADVSVTLRNRGSDAFKPEVYGDSIVVQQHLTVDGSRTYKLKSKTGTIVSSKKE</sequence>
<evidence type="ECO:0000256" key="8">
    <source>
        <dbReference type="ARBA" id="ARBA00022895"/>
    </source>
</evidence>